<organism evidence="1 2">
    <name type="scientific">Winogradskyella litorisediminis</name>
    <dbReference type="NCBI Taxonomy" id="1156618"/>
    <lineage>
        <taxon>Bacteria</taxon>
        <taxon>Pseudomonadati</taxon>
        <taxon>Bacteroidota</taxon>
        <taxon>Flavobacteriia</taxon>
        <taxon>Flavobacteriales</taxon>
        <taxon>Flavobacteriaceae</taxon>
        <taxon>Winogradskyella</taxon>
    </lineage>
</organism>
<dbReference type="EMBL" id="JBHTJL010000016">
    <property type="protein sequence ID" value="MFD1064005.1"/>
    <property type="molecule type" value="Genomic_DNA"/>
</dbReference>
<dbReference type="RefSeq" id="WP_386131862.1">
    <property type="nucleotide sequence ID" value="NZ_JBHTJL010000016.1"/>
</dbReference>
<dbReference type="Proteomes" id="UP001597013">
    <property type="component" value="Unassembled WGS sequence"/>
</dbReference>
<name>A0ABW3NCB9_9FLAO</name>
<evidence type="ECO:0008006" key="3">
    <source>
        <dbReference type="Google" id="ProtNLM"/>
    </source>
</evidence>
<comment type="caution">
    <text evidence="1">The sequence shown here is derived from an EMBL/GenBank/DDBJ whole genome shotgun (WGS) entry which is preliminary data.</text>
</comment>
<evidence type="ECO:0000313" key="1">
    <source>
        <dbReference type="EMBL" id="MFD1064005.1"/>
    </source>
</evidence>
<accession>A0ABW3NCB9</accession>
<evidence type="ECO:0000313" key="2">
    <source>
        <dbReference type="Proteomes" id="UP001597013"/>
    </source>
</evidence>
<gene>
    <name evidence="1" type="ORF">ACFQ1Q_12175</name>
</gene>
<proteinExistence type="predicted"/>
<keyword evidence="2" id="KW-1185">Reference proteome</keyword>
<reference evidence="2" key="1">
    <citation type="journal article" date="2019" name="Int. J. Syst. Evol. Microbiol.">
        <title>The Global Catalogue of Microorganisms (GCM) 10K type strain sequencing project: providing services to taxonomists for standard genome sequencing and annotation.</title>
        <authorList>
            <consortium name="The Broad Institute Genomics Platform"/>
            <consortium name="The Broad Institute Genome Sequencing Center for Infectious Disease"/>
            <person name="Wu L."/>
            <person name="Ma J."/>
        </authorList>
    </citation>
    <scope>NUCLEOTIDE SEQUENCE [LARGE SCALE GENOMIC DNA]</scope>
    <source>
        <strain evidence="2">CCUG 62215</strain>
    </source>
</reference>
<sequence length="180" mass="20032">MKNSVLFLIAVSFITSLSFSQDKSSIDNRKTKRVSDIYNYKQDTSNYLLLNQIEDVRKGNQDLNKSLNSDNLVIIRQIGDRNISISNTNSTTSSISYLQIGNNNRIESASLIPNTSENIIQRGNNNNLVNFSFGNAESTALQVIQNGNNLTFDKFGANKLTNSLTVRVTGNNQSVIVRSF</sequence>
<protein>
    <recommendedName>
        <fullName evidence="3">Curlin associated repeat-containing protein</fullName>
    </recommendedName>
</protein>